<name>A0A917E158_9HYPH</name>
<proteinExistence type="predicted"/>
<dbReference type="AlphaFoldDB" id="A0A917E158"/>
<reference evidence="1" key="2">
    <citation type="submission" date="2020-09" db="EMBL/GenBank/DDBJ databases">
        <authorList>
            <person name="Sun Q."/>
            <person name="Zhou Y."/>
        </authorList>
    </citation>
    <scope>NUCLEOTIDE SEQUENCE</scope>
    <source>
        <strain evidence="1">CGMCC 1.15367</strain>
    </source>
</reference>
<accession>A0A917E158</accession>
<evidence type="ECO:0000313" key="1">
    <source>
        <dbReference type="EMBL" id="GGD87395.1"/>
    </source>
</evidence>
<comment type="caution">
    <text evidence="1">The sequence shown here is derived from an EMBL/GenBank/DDBJ whole genome shotgun (WGS) entry which is preliminary data.</text>
</comment>
<dbReference type="Proteomes" id="UP000644699">
    <property type="component" value="Unassembled WGS sequence"/>
</dbReference>
<keyword evidence="2" id="KW-1185">Reference proteome</keyword>
<sequence length="113" mass="12546">MVAKTITQLRKERDQAAIRAARYRIERASRPDVRAVDKALSEAIAVHACSLPPEEGKALLERLVQLAADGLRYRGYGENSSRIRTARRLAGWTRPNPHSGSVRAAKLRDGITD</sequence>
<protein>
    <submittedName>
        <fullName evidence="1">Uncharacterized protein</fullName>
    </submittedName>
</protein>
<dbReference type="RefSeq" id="WP_188906432.1">
    <property type="nucleotide sequence ID" value="NZ_BMIQ01000001.1"/>
</dbReference>
<gene>
    <name evidence="1" type="ORF">GCM10011390_02640</name>
</gene>
<reference evidence="1" key="1">
    <citation type="journal article" date="2014" name="Int. J. Syst. Evol. Microbiol.">
        <title>Complete genome sequence of Corynebacterium casei LMG S-19264T (=DSM 44701T), isolated from a smear-ripened cheese.</title>
        <authorList>
            <consortium name="US DOE Joint Genome Institute (JGI-PGF)"/>
            <person name="Walter F."/>
            <person name="Albersmeier A."/>
            <person name="Kalinowski J."/>
            <person name="Ruckert C."/>
        </authorList>
    </citation>
    <scope>NUCLEOTIDE SEQUENCE</scope>
    <source>
        <strain evidence="1">CGMCC 1.15367</strain>
    </source>
</reference>
<evidence type="ECO:0000313" key="2">
    <source>
        <dbReference type="Proteomes" id="UP000644699"/>
    </source>
</evidence>
<organism evidence="1 2">
    <name type="scientific">Aureimonas endophytica</name>
    <dbReference type="NCBI Taxonomy" id="2027858"/>
    <lineage>
        <taxon>Bacteria</taxon>
        <taxon>Pseudomonadati</taxon>
        <taxon>Pseudomonadota</taxon>
        <taxon>Alphaproteobacteria</taxon>
        <taxon>Hyphomicrobiales</taxon>
        <taxon>Aurantimonadaceae</taxon>
        <taxon>Aureimonas</taxon>
    </lineage>
</organism>
<dbReference type="EMBL" id="BMIQ01000001">
    <property type="protein sequence ID" value="GGD87395.1"/>
    <property type="molecule type" value="Genomic_DNA"/>
</dbReference>